<keyword evidence="3 9" id="KW-0732">Signal</keyword>
<evidence type="ECO:0000256" key="4">
    <source>
        <dbReference type="ARBA" id="ARBA00022764"/>
    </source>
</evidence>
<dbReference type="Proteomes" id="UP000258476">
    <property type="component" value="Chromosome"/>
</dbReference>
<proteinExistence type="predicted"/>
<dbReference type="NCBIfam" id="TIGR01451">
    <property type="entry name" value="B_ant_repeat"/>
    <property type="match status" value="1"/>
</dbReference>
<keyword evidence="5" id="KW-0133">Cell shape</keyword>
<comment type="subcellular location">
    <subcellularLocation>
        <location evidence="1">Periplasm</location>
    </subcellularLocation>
</comment>
<feature type="domain" description="DUF11" evidence="10">
    <location>
        <begin position="238"/>
        <end position="308"/>
    </location>
</feature>
<sequence>MSKLIRRVVTVLALTSMASSFASGKIEAAAAESLATRFIASADNSDDNILQTTAKKVRFGRNKNQKQEQKNNSPCCDKEFYPCQDGSCQSSVDTKQESCYGKMYCIRVNDDCNVEISQAVPEYATVGSPYPIEILAVGKKDCVNVVITQQLPCEVEFVSSDPVTTPTSDSKLIWTIDRLSQGEKCKITVWVKPLKEGCCFTAATVCACPELRSYTKCGQPAICIKQEGPDCACLRCPVCYKIEVCNTGSAVARGVVVDNPVPDGYTHASGQRVLSFNLGDMRPGDFKSFTVEFCPQKRGKVTNVATVSYCGGHKCSANVTTVINEPCVQVNISGADWSYVCKPVEYTIVVSNPGDLKLYDVVIEDTTPSGATILEAAGAEICCNKAVWCIKEMCPGETLQFKIVAKAQNPGKFTNQVSVRTNSDCGSCTSCAEVTTHWKGLAATHMCVIDTNDPICVGENTVYRICVTNRGSAEDTNVSLILKFSKELQPVSSSGPTKGTITGNTVVFDALPKLGSKESVEFSVTLKGVAPGDARGEAILSSDTLTVPVADTENTHVY</sequence>
<protein>
    <recommendedName>
        <fullName evidence="7">60 kDa outer membrane protein</fullName>
    </recommendedName>
    <alternativeName>
        <fullName evidence="8">Cysteine-rich outer membrane protein</fullName>
    </alternativeName>
</protein>
<dbReference type="PANTHER" id="PTHR34819:SF4">
    <property type="entry name" value="LARGE CYSTEINE-RICH PERIPLASMIC PROTEIN OMCB"/>
    <property type="match status" value="1"/>
</dbReference>
<reference evidence="12" key="1">
    <citation type="submission" date="2017-11" db="EMBL/GenBank/DDBJ databases">
        <authorList>
            <person name="Seth-Smith MB H."/>
        </authorList>
    </citation>
    <scope>NUCLEOTIDE SEQUENCE [LARGE SCALE GENOMIC DNA]</scope>
</reference>
<gene>
    <name evidence="11" type="primary">omcB</name>
    <name evidence="11" type="ORF">C834K_0198</name>
</gene>
<evidence type="ECO:0000313" key="11">
    <source>
        <dbReference type="EMBL" id="SYX08676.1"/>
    </source>
</evidence>
<dbReference type="Pfam" id="PF03504">
    <property type="entry name" value="Chlam_OMP6"/>
    <property type="match status" value="1"/>
</dbReference>
<feature type="signal peptide" evidence="9">
    <location>
        <begin position="1"/>
        <end position="22"/>
    </location>
</feature>
<accession>A0A3B0PUU5</accession>
<dbReference type="GO" id="GO:0005201">
    <property type="term" value="F:extracellular matrix structural constituent"/>
    <property type="evidence" value="ECO:0007669"/>
    <property type="project" value="InterPro"/>
</dbReference>
<dbReference type="OrthoDB" id="16744at2"/>
<dbReference type="PANTHER" id="PTHR34819">
    <property type="entry name" value="LARGE CYSTEINE-RICH PERIPLASMIC PROTEIN OMCB"/>
    <property type="match status" value="1"/>
</dbReference>
<feature type="domain" description="DUF11" evidence="10">
    <location>
        <begin position="452"/>
        <end position="544"/>
    </location>
</feature>
<evidence type="ECO:0000256" key="2">
    <source>
        <dbReference type="ARBA" id="ARBA00011136"/>
    </source>
</evidence>
<evidence type="ECO:0000256" key="8">
    <source>
        <dbReference type="ARBA" id="ARBA00033131"/>
    </source>
</evidence>
<dbReference type="GO" id="GO:0042597">
    <property type="term" value="C:periplasmic space"/>
    <property type="evidence" value="ECO:0007669"/>
    <property type="project" value="UniProtKB-SubCell"/>
</dbReference>
<evidence type="ECO:0000256" key="1">
    <source>
        <dbReference type="ARBA" id="ARBA00004418"/>
    </source>
</evidence>
<organism evidence="11 12">
    <name type="scientific">Chlamydia poikilotherma</name>
    <dbReference type="NCBI Taxonomy" id="1967783"/>
    <lineage>
        <taxon>Bacteria</taxon>
        <taxon>Pseudomonadati</taxon>
        <taxon>Chlamydiota</taxon>
        <taxon>Chlamydiia</taxon>
        <taxon>Chlamydiales</taxon>
        <taxon>Chlamydiaceae</taxon>
        <taxon>Chlamydia/Chlamydophila group</taxon>
        <taxon>Chlamydia</taxon>
    </lineage>
</organism>
<feature type="domain" description="DUF11" evidence="10">
    <location>
        <begin position="342"/>
        <end position="423"/>
    </location>
</feature>
<dbReference type="InterPro" id="IPR051172">
    <property type="entry name" value="Chlamydia_OmcB"/>
</dbReference>
<dbReference type="InterPro" id="IPR001434">
    <property type="entry name" value="OmcB-like_DUF11"/>
</dbReference>
<dbReference type="GO" id="GO:0008360">
    <property type="term" value="P:regulation of cell shape"/>
    <property type="evidence" value="ECO:0007669"/>
    <property type="project" value="UniProtKB-KW"/>
</dbReference>
<keyword evidence="12" id="KW-1185">Reference proteome</keyword>
<dbReference type="PRINTS" id="PR01336">
    <property type="entry name" value="CHLAMIDIAOM6"/>
</dbReference>
<dbReference type="AlphaFoldDB" id="A0A3B0PUU5"/>
<dbReference type="EMBL" id="LS992154">
    <property type="protein sequence ID" value="SYX08676.1"/>
    <property type="molecule type" value="Genomic_DNA"/>
</dbReference>
<evidence type="ECO:0000313" key="12">
    <source>
        <dbReference type="Proteomes" id="UP000258476"/>
    </source>
</evidence>
<name>A0A3B0PUU5_9CHLA</name>
<dbReference type="KEGG" id="chla:C834K_0198"/>
<evidence type="ECO:0000256" key="6">
    <source>
        <dbReference type="ARBA" id="ARBA00023157"/>
    </source>
</evidence>
<evidence type="ECO:0000256" key="9">
    <source>
        <dbReference type="SAM" id="SignalP"/>
    </source>
</evidence>
<dbReference type="InterPro" id="IPR047589">
    <property type="entry name" value="DUF11_rpt"/>
</dbReference>
<evidence type="ECO:0000256" key="3">
    <source>
        <dbReference type="ARBA" id="ARBA00022729"/>
    </source>
</evidence>
<evidence type="ECO:0000256" key="5">
    <source>
        <dbReference type="ARBA" id="ARBA00022960"/>
    </source>
</evidence>
<keyword evidence="4" id="KW-0574">Periplasm</keyword>
<dbReference type="InterPro" id="IPR003506">
    <property type="entry name" value="Chlam_OMP6"/>
</dbReference>
<dbReference type="Pfam" id="PF01345">
    <property type="entry name" value="DUF11"/>
    <property type="match status" value="3"/>
</dbReference>
<dbReference type="RefSeq" id="WP_117273871.1">
    <property type="nucleotide sequence ID" value="NZ_LS992154.1"/>
</dbReference>
<keyword evidence="6" id="KW-1015">Disulfide bond</keyword>
<comment type="subunit">
    <text evidence="2">Part of a disulfide cross-linked outer membrane complex (COMC) composed of the major outer membrane porin (MOMP), the small cysteine-rich protein (OmcA) and the large cysteine-rich periplasmic protein (OmcB).</text>
</comment>
<evidence type="ECO:0000259" key="10">
    <source>
        <dbReference type="Pfam" id="PF01345"/>
    </source>
</evidence>
<feature type="chain" id="PRO_5017462692" description="60 kDa outer membrane protein" evidence="9">
    <location>
        <begin position="23"/>
        <end position="558"/>
    </location>
</feature>
<evidence type="ECO:0000256" key="7">
    <source>
        <dbReference type="ARBA" id="ARBA00030804"/>
    </source>
</evidence>